<organism evidence="2 3">
    <name type="scientific">Myroides phaeus</name>
    <dbReference type="NCBI Taxonomy" id="702745"/>
    <lineage>
        <taxon>Bacteria</taxon>
        <taxon>Pseudomonadati</taxon>
        <taxon>Bacteroidota</taxon>
        <taxon>Flavobacteriia</taxon>
        <taxon>Flavobacteriales</taxon>
        <taxon>Flavobacteriaceae</taxon>
        <taxon>Myroides</taxon>
    </lineage>
</organism>
<feature type="domain" description="DUF2262" evidence="1">
    <location>
        <begin position="26"/>
        <end position="121"/>
    </location>
</feature>
<dbReference type="Proteomes" id="UP000243588">
    <property type="component" value="Unassembled WGS sequence"/>
</dbReference>
<name>A0A1G8FJU5_9FLAO</name>
<sequence>MTITVKDFEVADYDQDVLQMDLAHGEEEITIAIHNMDDNLEGLLADVNTIVSDLQAFDQRGKRLIVDELYDAYCEDGSITDEAFMQGLNLISLYFTGDTAVEFMYEGGDLFGGHFLTIEMANGQFDDGVCIDG</sequence>
<accession>A0A1G8FJU5</accession>
<dbReference type="RefSeq" id="WP_090409575.1">
    <property type="nucleotide sequence ID" value="NZ_FNDQ01000017.1"/>
</dbReference>
<gene>
    <name evidence="2" type="ORF">SAMN05421818_11729</name>
</gene>
<dbReference type="EMBL" id="FNDQ01000017">
    <property type="protein sequence ID" value="SDH82381.1"/>
    <property type="molecule type" value="Genomic_DNA"/>
</dbReference>
<evidence type="ECO:0000313" key="3">
    <source>
        <dbReference type="Proteomes" id="UP000243588"/>
    </source>
</evidence>
<proteinExistence type="predicted"/>
<reference evidence="3" key="1">
    <citation type="submission" date="2016-10" db="EMBL/GenBank/DDBJ databases">
        <authorList>
            <person name="Varghese N."/>
            <person name="Submissions S."/>
        </authorList>
    </citation>
    <scope>NUCLEOTIDE SEQUENCE [LARGE SCALE GENOMIC DNA]</scope>
    <source>
        <strain evidence="3">DSM 23313</strain>
    </source>
</reference>
<dbReference type="InterPro" id="IPR019260">
    <property type="entry name" value="DUF2262"/>
</dbReference>
<dbReference type="AlphaFoldDB" id="A0A1G8FJU5"/>
<dbReference type="Pfam" id="PF10020">
    <property type="entry name" value="DUF2262"/>
    <property type="match status" value="1"/>
</dbReference>
<evidence type="ECO:0000313" key="2">
    <source>
        <dbReference type="EMBL" id="SDH82381.1"/>
    </source>
</evidence>
<evidence type="ECO:0000259" key="1">
    <source>
        <dbReference type="Pfam" id="PF10020"/>
    </source>
</evidence>
<keyword evidence="3" id="KW-1185">Reference proteome</keyword>
<protein>
    <recommendedName>
        <fullName evidence="1">DUF2262 domain-containing protein</fullName>
    </recommendedName>
</protein>